<reference evidence="9" key="2">
    <citation type="submission" date="2025-08" db="UniProtKB">
        <authorList>
            <consortium name="Ensembl"/>
        </authorList>
    </citation>
    <scope>IDENTIFICATION</scope>
</reference>
<feature type="domain" description="FAM234A/B beta-propeller" evidence="8">
    <location>
        <begin position="117"/>
        <end position="569"/>
    </location>
</feature>
<feature type="transmembrane region" description="Helical" evidence="7">
    <location>
        <begin position="51"/>
        <end position="71"/>
    </location>
</feature>
<dbReference type="InterPro" id="IPR015943">
    <property type="entry name" value="WD40/YVTN_repeat-like_dom_sf"/>
</dbReference>
<feature type="transmembrane region" description="Helical" evidence="7">
    <location>
        <begin position="91"/>
        <end position="108"/>
    </location>
</feature>
<keyword evidence="10" id="KW-1185">Reference proteome</keyword>
<comment type="subcellular location">
    <subcellularLocation>
        <location evidence="1">Membrane</location>
        <topology evidence="1">Single-pass membrane protein</topology>
    </subcellularLocation>
</comment>
<reference evidence="9" key="1">
    <citation type="submission" date="2014-08" db="EMBL/GenBank/DDBJ databases">
        <authorList>
            <person name="Senf B."/>
            <person name="Petzold A."/>
            <person name="Downie B.R."/>
            <person name="Koch P."/>
            <person name="Platzer M."/>
        </authorList>
    </citation>
    <scope>NUCLEOTIDE SEQUENCE [LARGE SCALE GENOMIC DNA]</scope>
    <source>
        <strain evidence="9">GRZ</strain>
    </source>
</reference>
<organism evidence="9 10">
    <name type="scientific">Nothobranchius furzeri</name>
    <name type="common">Turquoise killifish</name>
    <dbReference type="NCBI Taxonomy" id="105023"/>
    <lineage>
        <taxon>Eukaryota</taxon>
        <taxon>Metazoa</taxon>
        <taxon>Chordata</taxon>
        <taxon>Craniata</taxon>
        <taxon>Vertebrata</taxon>
        <taxon>Euteleostomi</taxon>
        <taxon>Actinopterygii</taxon>
        <taxon>Neopterygii</taxon>
        <taxon>Teleostei</taxon>
        <taxon>Neoteleostei</taxon>
        <taxon>Acanthomorphata</taxon>
        <taxon>Ovalentaria</taxon>
        <taxon>Atherinomorphae</taxon>
        <taxon>Cyprinodontiformes</taxon>
        <taxon>Nothobranchiidae</taxon>
        <taxon>Nothobranchius</taxon>
    </lineage>
</organism>
<feature type="region of interest" description="Disordered" evidence="6">
    <location>
        <begin position="1"/>
        <end position="37"/>
    </location>
</feature>
<protein>
    <submittedName>
        <fullName evidence="9">Family with sequence similarity 234 member A</fullName>
    </submittedName>
</protein>
<sequence length="570" mass="62770">MERSDHATEGDPLKRGEDGTETVTGAASASGPKKRSCKGLGFSRLTHWRTAVFFLSLFLCLIIVFAFSFIMPCPVRAQYLVTWKKTFSESGLFFLFFFLFILHLRNILNRGLTVTLTFSHTVTYEFLAFEHSNDDKVKDVLFIIKNTNGTLNQTCTEAGLPSPCVFVVAVDGTDGDTLWERPLHPEFQWAHCDQGKKTSRTWHCLMSHSGNLTAINKNTGHVIWQQPQPTVLVGSLPVLSVPDLDQDQVDDVVLVASNSTLTQLILLSGKTGAQMGSTVVLDSVQTANHLIHVTVKGFYYILLQNDTDVYGLELLGIAAKAGLKTDKVMEAKANSAVTLLPIYQSNAVSLVRTKEADDSSDLLVVSGNEVALINGKTLRLKWKFSCSSVIGKPSLGHFNKDGVLDVVVEDDVGNQTKRIIILDGKSGGVLWEVRLLAIANSPGPASIYTTKSISVFIVWGLMPSESNSTKPLSISQRSYLLHPHHSEVLLEITNVTDHILSFKATLMEHGRHAAYLLLTGPESEDTNGTVVLTKQKLKQNISKDDVRHLGTSTETNEEIVEAFQRLRFSD</sequence>
<name>A0A8C6LCG4_NOTFU</name>
<gene>
    <name evidence="9" type="primary">fam234a</name>
</gene>
<dbReference type="Ensembl" id="ENSNFUT00015017683.1">
    <property type="protein sequence ID" value="ENSNFUP00015016897.1"/>
    <property type="gene ID" value="ENSNFUG00015008067.1"/>
</dbReference>
<dbReference type="Proteomes" id="UP000694548">
    <property type="component" value="Chromosome sgr12"/>
</dbReference>
<evidence type="ECO:0000256" key="5">
    <source>
        <dbReference type="ARBA" id="ARBA00025791"/>
    </source>
</evidence>
<evidence type="ECO:0000259" key="8">
    <source>
        <dbReference type="Pfam" id="PF23727"/>
    </source>
</evidence>
<evidence type="ECO:0000256" key="7">
    <source>
        <dbReference type="SAM" id="Phobius"/>
    </source>
</evidence>
<dbReference type="Pfam" id="PF23727">
    <property type="entry name" value="Beta-prop_FAM234A_B"/>
    <property type="match status" value="1"/>
</dbReference>
<dbReference type="SUPFAM" id="SSF50998">
    <property type="entry name" value="Quinoprotein alcohol dehydrogenase-like"/>
    <property type="match status" value="1"/>
</dbReference>
<evidence type="ECO:0000313" key="10">
    <source>
        <dbReference type="Proteomes" id="UP000694548"/>
    </source>
</evidence>
<keyword evidence="2 7" id="KW-0812">Transmembrane</keyword>
<evidence type="ECO:0000313" key="9">
    <source>
        <dbReference type="Ensembl" id="ENSNFUP00015016897.1"/>
    </source>
</evidence>
<evidence type="ECO:0000256" key="6">
    <source>
        <dbReference type="SAM" id="MobiDB-lite"/>
    </source>
</evidence>
<dbReference type="GO" id="GO:0016020">
    <property type="term" value="C:membrane"/>
    <property type="evidence" value="ECO:0007669"/>
    <property type="project" value="UniProtKB-SubCell"/>
</dbReference>
<dbReference type="InterPro" id="IPR011047">
    <property type="entry name" value="Quinoprotein_ADH-like_sf"/>
</dbReference>
<feature type="compositionally biased region" description="Basic and acidic residues" evidence="6">
    <location>
        <begin position="1"/>
        <end position="18"/>
    </location>
</feature>
<keyword evidence="4 7" id="KW-0472">Membrane</keyword>
<proteinExistence type="inferred from homology"/>
<dbReference type="PANTHER" id="PTHR21419">
    <property type="match status" value="1"/>
</dbReference>
<accession>A0A8C6LCG4</accession>
<dbReference type="AlphaFoldDB" id="A0A8C6LCG4"/>
<evidence type="ECO:0000256" key="2">
    <source>
        <dbReference type="ARBA" id="ARBA00022692"/>
    </source>
</evidence>
<evidence type="ECO:0000256" key="1">
    <source>
        <dbReference type="ARBA" id="ARBA00004167"/>
    </source>
</evidence>
<dbReference type="InterPro" id="IPR055409">
    <property type="entry name" value="Beta-prop_FAM234A_B"/>
</dbReference>
<reference evidence="9" key="3">
    <citation type="submission" date="2025-09" db="UniProtKB">
        <authorList>
            <consortium name="Ensembl"/>
        </authorList>
    </citation>
    <scope>IDENTIFICATION</scope>
</reference>
<dbReference type="InterPro" id="IPR045232">
    <property type="entry name" value="FAM234"/>
</dbReference>
<dbReference type="PANTHER" id="PTHR21419:SF7">
    <property type="entry name" value="PROTEIN FAM234A"/>
    <property type="match status" value="1"/>
</dbReference>
<comment type="similarity">
    <text evidence="5">Belongs to the FAM234 family.</text>
</comment>
<dbReference type="GeneTree" id="ENSGT00530000063694"/>
<keyword evidence="3 7" id="KW-1133">Transmembrane helix</keyword>
<evidence type="ECO:0000256" key="3">
    <source>
        <dbReference type="ARBA" id="ARBA00022989"/>
    </source>
</evidence>
<evidence type="ECO:0000256" key="4">
    <source>
        <dbReference type="ARBA" id="ARBA00023136"/>
    </source>
</evidence>
<dbReference type="Gene3D" id="2.130.10.10">
    <property type="entry name" value="YVTN repeat-like/Quinoprotein amine dehydrogenase"/>
    <property type="match status" value="1"/>
</dbReference>